<feature type="transmembrane region" description="Helical" evidence="6">
    <location>
        <begin position="153"/>
        <end position="174"/>
    </location>
</feature>
<feature type="compositionally biased region" description="Basic and acidic residues" evidence="5">
    <location>
        <begin position="396"/>
        <end position="415"/>
    </location>
</feature>
<reference evidence="7 8" key="1">
    <citation type="submission" date="2017-05" db="EMBL/GenBank/DDBJ databases">
        <title>Genome sequence for an aflatoxigenic pathogen of Argentinian peanut, Aspergillus arachidicola.</title>
        <authorList>
            <person name="Moore G."/>
            <person name="Beltz S.B."/>
            <person name="Mack B.M."/>
        </authorList>
    </citation>
    <scope>NUCLEOTIDE SEQUENCE [LARGE SCALE GENOMIC DNA]</scope>
    <source>
        <strain evidence="7 8">CBS 117610</strain>
    </source>
</reference>
<feature type="compositionally biased region" description="Basic and acidic residues" evidence="5">
    <location>
        <begin position="354"/>
        <end position="365"/>
    </location>
</feature>
<comment type="caution">
    <text evidence="7">The sequence shown here is derived from an EMBL/GenBank/DDBJ whole genome shotgun (WGS) entry which is preliminary data.</text>
</comment>
<feature type="region of interest" description="Disordered" evidence="5">
    <location>
        <begin position="331"/>
        <end position="425"/>
    </location>
</feature>
<evidence type="ECO:0000256" key="1">
    <source>
        <dbReference type="ARBA" id="ARBA00004141"/>
    </source>
</evidence>
<gene>
    <name evidence="7" type="ORF">AARAC_005768</name>
</gene>
<dbReference type="STRING" id="656916.A0A2G7FPA9"/>
<evidence type="ECO:0000313" key="8">
    <source>
        <dbReference type="Proteomes" id="UP000231358"/>
    </source>
</evidence>
<dbReference type="GO" id="GO:0016020">
    <property type="term" value="C:membrane"/>
    <property type="evidence" value="ECO:0007669"/>
    <property type="project" value="UniProtKB-SubCell"/>
</dbReference>
<comment type="subcellular location">
    <subcellularLocation>
        <location evidence="1">Membrane</location>
        <topology evidence="1">Multi-pass membrane protein</topology>
    </subcellularLocation>
</comment>
<proteinExistence type="predicted"/>
<feature type="transmembrane region" description="Helical" evidence="6">
    <location>
        <begin position="73"/>
        <end position="94"/>
    </location>
</feature>
<feature type="transmembrane region" description="Helical" evidence="6">
    <location>
        <begin position="195"/>
        <end position="213"/>
    </location>
</feature>
<name>A0A2G7FPA9_9EURO</name>
<evidence type="ECO:0000256" key="5">
    <source>
        <dbReference type="SAM" id="MobiDB-lite"/>
    </source>
</evidence>
<dbReference type="Proteomes" id="UP000231358">
    <property type="component" value="Unassembled WGS sequence"/>
</dbReference>
<evidence type="ECO:0000256" key="6">
    <source>
        <dbReference type="SAM" id="Phobius"/>
    </source>
</evidence>
<evidence type="ECO:0000313" key="7">
    <source>
        <dbReference type="EMBL" id="PIG82482.1"/>
    </source>
</evidence>
<evidence type="ECO:0000256" key="4">
    <source>
        <dbReference type="ARBA" id="ARBA00023136"/>
    </source>
</evidence>
<dbReference type="Pfam" id="PF04479">
    <property type="entry name" value="RTA1"/>
    <property type="match status" value="1"/>
</dbReference>
<feature type="transmembrane region" description="Helical" evidence="6">
    <location>
        <begin position="114"/>
        <end position="133"/>
    </location>
</feature>
<dbReference type="PANTHER" id="PTHR31465:SF33">
    <property type="entry name" value="DOMAIN PROTEIN, PUTATIVE (AFU_ORTHOLOGUE AFUA_5G01310)-RELATED"/>
    <property type="match status" value="1"/>
</dbReference>
<evidence type="ECO:0000256" key="2">
    <source>
        <dbReference type="ARBA" id="ARBA00022692"/>
    </source>
</evidence>
<keyword evidence="2 6" id="KW-0812">Transmembrane</keyword>
<keyword evidence="4 6" id="KW-0472">Membrane</keyword>
<dbReference type="EMBL" id="NEXV01000519">
    <property type="protein sequence ID" value="PIG82482.1"/>
    <property type="molecule type" value="Genomic_DNA"/>
</dbReference>
<sequence>MGYQYYHYDPSSGAAVGFAAVFGLTTVIHIWQMIRTRTWYLTPFVIGGIFEAIGYLCRFISATETPNWTMKPYIGQSLLLLLAPSLFAASVYMILGRIIRMLNAGSIFLIRPSWLTKIFVTGDVLSFLVQSGGGGMLAQAKTQDSVKMGENMIIGGLFIQIIFFGFFIVVSIVFHRRMLSTPMHHMVITEVPWNQYMKILYTVSVLIMIRSIYRVAEYVQGSNGYLQSKEAFIYVFDAALMFACCIILNWWHPSKIVSSRKQVENVGDHEMLNNTHYDNAQYGPFIMSYFMKQFRPRLLCGICTLPPVEFSGILTALGYGTRAFSSRGAMLSQSPKVANPRSSNPESQAINMSRGKESRHDDTPDTRSVQSPISNQFGPTSEKHEGEEPSTTTEQVHNDPSKSPEEKRKNVEQAGRRPMGPEDEN</sequence>
<protein>
    <submittedName>
        <fullName evidence="7">RTA1 domain protein</fullName>
    </submittedName>
</protein>
<feature type="transmembrane region" description="Helical" evidence="6">
    <location>
        <begin position="233"/>
        <end position="251"/>
    </location>
</feature>
<dbReference type="AlphaFoldDB" id="A0A2G7FPA9"/>
<feature type="transmembrane region" description="Helical" evidence="6">
    <location>
        <begin position="12"/>
        <end position="31"/>
    </location>
</feature>
<feature type="compositionally biased region" description="Polar residues" evidence="5">
    <location>
        <begin position="331"/>
        <end position="351"/>
    </location>
</feature>
<keyword evidence="8" id="KW-1185">Reference proteome</keyword>
<dbReference type="InterPro" id="IPR007568">
    <property type="entry name" value="RTA1"/>
</dbReference>
<organism evidence="7 8">
    <name type="scientific">Aspergillus arachidicola</name>
    <dbReference type="NCBI Taxonomy" id="656916"/>
    <lineage>
        <taxon>Eukaryota</taxon>
        <taxon>Fungi</taxon>
        <taxon>Dikarya</taxon>
        <taxon>Ascomycota</taxon>
        <taxon>Pezizomycotina</taxon>
        <taxon>Eurotiomycetes</taxon>
        <taxon>Eurotiomycetidae</taxon>
        <taxon>Eurotiales</taxon>
        <taxon>Aspergillaceae</taxon>
        <taxon>Aspergillus</taxon>
        <taxon>Aspergillus subgen. Circumdati</taxon>
    </lineage>
</organism>
<dbReference type="PANTHER" id="PTHR31465">
    <property type="entry name" value="PROTEIN RTA1-RELATED"/>
    <property type="match status" value="1"/>
</dbReference>
<evidence type="ECO:0000256" key="3">
    <source>
        <dbReference type="ARBA" id="ARBA00022989"/>
    </source>
</evidence>
<accession>A0A2G7FPA9</accession>
<keyword evidence="3 6" id="KW-1133">Transmembrane helix</keyword>
<feature type="compositionally biased region" description="Polar residues" evidence="5">
    <location>
        <begin position="366"/>
        <end position="379"/>
    </location>
</feature>
<feature type="transmembrane region" description="Helical" evidence="6">
    <location>
        <begin position="38"/>
        <end position="61"/>
    </location>
</feature>